<accession>A0A2I4BCJ1</accession>
<dbReference type="STRING" id="52670.A0A2I4BCJ1"/>
<evidence type="ECO:0000256" key="1">
    <source>
        <dbReference type="SAM" id="MobiDB-lite"/>
    </source>
</evidence>
<organism evidence="2 3">
    <name type="scientific">Austrofundulus limnaeus</name>
    <name type="common">Annual killifish</name>
    <dbReference type="NCBI Taxonomy" id="52670"/>
    <lineage>
        <taxon>Eukaryota</taxon>
        <taxon>Metazoa</taxon>
        <taxon>Chordata</taxon>
        <taxon>Craniata</taxon>
        <taxon>Vertebrata</taxon>
        <taxon>Euteleostomi</taxon>
        <taxon>Actinopterygii</taxon>
        <taxon>Neopterygii</taxon>
        <taxon>Teleostei</taxon>
        <taxon>Neoteleostei</taxon>
        <taxon>Acanthomorphata</taxon>
        <taxon>Ovalentaria</taxon>
        <taxon>Atherinomorphae</taxon>
        <taxon>Cyprinodontiformes</taxon>
        <taxon>Rivulidae</taxon>
        <taxon>Austrofundulus</taxon>
    </lineage>
</organism>
<sequence length="134" mass="15173">MKLAQQEIKATVTVNTSDLGNKKKDEEPPDKDLPMRKKVKDVPVVAMVTEEVKEQLIEASAVTKKAYTTYRREAEAEEHQAAADGAPVPTPDKSQDEEEMSVIITIMQPILRLMQLLCENHNRDLQVSRWMSLL</sequence>
<dbReference type="KEGG" id="alim:106518640"/>
<dbReference type="Proteomes" id="UP000192220">
    <property type="component" value="Unplaced"/>
</dbReference>
<dbReference type="OrthoDB" id="300855at2759"/>
<dbReference type="RefSeq" id="XP_013865461.1">
    <property type="nucleotide sequence ID" value="XM_014010007.1"/>
</dbReference>
<proteinExistence type="predicted"/>
<dbReference type="PANTHER" id="PTHR45816">
    <property type="entry name" value="MIR DOMAIN-CONTAINING PROTEIN"/>
    <property type="match status" value="1"/>
</dbReference>
<dbReference type="InterPro" id="IPR015925">
    <property type="entry name" value="Ryanodine_IP3_receptor"/>
</dbReference>
<gene>
    <name evidence="3" type="primary">LOC106518640</name>
</gene>
<dbReference type="GO" id="GO:0006816">
    <property type="term" value="P:calcium ion transport"/>
    <property type="evidence" value="ECO:0007669"/>
    <property type="project" value="InterPro"/>
</dbReference>
<keyword evidence="2" id="KW-1185">Reference proteome</keyword>
<feature type="compositionally biased region" description="Basic and acidic residues" evidence="1">
    <location>
        <begin position="71"/>
        <end position="81"/>
    </location>
</feature>
<feature type="compositionally biased region" description="Basic and acidic residues" evidence="1">
    <location>
        <begin position="20"/>
        <end position="35"/>
    </location>
</feature>
<dbReference type="AlphaFoldDB" id="A0A2I4BCJ1"/>
<keyword evidence="3" id="KW-0675">Receptor</keyword>
<feature type="region of interest" description="Disordered" evidence="1">
    <location>
        <begin position="1"/>
        <end position="38"/>
    </location>
</feature>
<dbReference type="PANTHER" id="PTHR45816:SF2">
    <property type="entry name" value="INOSITOL 1,4,5-TRISPHOSPHATE RECEPTOR"/>
    <property type="match status" value="1"/>
</dbReference>
<reference evidence="3" key="1">
    <citation type="submission" date="2025-08" db="UniProtKB">
        <authorList>
            <consortium name="RefSeq"/>
        </authorList>
    </citation>
    <scope>IDENTIFICATION</scope>
    <source>
        <strain evidence="3">Quisiro</strain>
        <tissue evidence="3">Liver</tissue>
    </source>
</reference>
<dbReference type="InParanoid" id="A0A2I4BCJ1"/>
<name>A0A2I4BCJ1_AUSLI</name>
<protein>
    <submittedName>
        <fullName evidence="3">Inositol 1,4,5-trisphosphate receptor type 1</fullName>
    </submittedName>
</protein>
<evidence type="ECO:0000313" key="2">
    <source>
        <dbReference type="Proteomes" id="UP000192220"/>
    </source>
</evidence>
<dbReference type="GeneID" id="106518640"/>
<evidence type="ECO:0000313" key="3">
    <source>
        <dbReference type="RefSeq" id="XP_013865461.1"/>
    </source>
</evidence>
<feature type="region of interest" description="Disordered" evidence="1">
    <location>
        <begin position="71"/>
        <end position="98"/>
    </location>
</feature>